<evidence type="ECO:0000256" key="15">
    <source>
        <dbReference type="SAM" id="MobiDB-lite"/>
    </source>
</evidence>
<dbReference type="CDD" id="cd11304">
    <property type="entry name" value="Cadherin_repeat"/>
    <property type="match status" value="4"/>
</dbReference>
<keyword evidence="16" id="KW-0732">Signal</keyword>
<keyword evidence="19" id="KW-1185">Reference proteome</keyword>
<dbReference type="Pfam" id="PF01049">
    <property type="entry name" value="CADH_Y-type_LIR"/>
    <property type="match status" value="1"/>
</dbReference>
<dbReference type="InterPro" id="IPR050971">
    <property type="entry name" value="Cadherin-domain_protein"/>
</dbReference>
<dbReference type="FunFam" id="2.60.40.60:FF:000011">
    <property type="entry name" value="Cadherin 1"/>
    <property type="match status" value="1"/>
</dbReference>
<evidence type="ECO:0000256" key="13">
    <source>
        <dbReference type="RuleBase" id="RU003318"/>
    </source>
</evidence>
<dbReference type="PANTHER" id="PTHR24025:SF1">
    <property type="entry name" value="DESMOGLEIN-2"/>
    <property type="match status" value="1"/>
</dbReference>
<evidence type="ECO:0000256" key="8">
    <source>
        <dbReference type="ARBA" id="ARBA00022949"/>
    </source>
</evidence>
<name>A0A9Q0DV83_9TELE</name>
<evidence type="ECO:0000256" key="7">
    <source>
        <dbReference type="ARBA" id="ARBA00022889"/>
    </source>
</evidence>
<comment type="subcellular location">
    <subcellularLocation>
        <location evidence="1">Cell junction</location>
        <location evidence="1">Desmosome</location>
    </subcellularLocation>
    <subcellularLocation>
        <location evidence="13">Cell membrane</location>
        <topology evidence="13">Single-pass type I membrane protein</topology>
    </subcellularLocation>
</comment>
<evidence type="ECO:0000256" key="14">
    <source>
        <dbReference type="RuleBase" id="RU004358"/>
    </source>
</evidence>
<dbReference type="GO" id="GO:0030057">
    <property type="term" value="C:desmosome"/>
    <property type="evidence" value="ECO:0007669"/>
    <property type="project" value="UniProtKB-SubCell"/>
</dbReference>
<feature type="region of interest" description="Disordered" evidence="15">
    <location>
        <begin position="757"/>
        <end position="792"/>
    </location>
</feature>
<dbReference type="InterPro" id="IPR002126">
    <property type="entry name" value="Cadherin-like_dom"/>
</dbReference>
<evidence type="ECO:0000256" key="9">
    <source>
        <dbReference type="ARBA" id="ARBA00022989"/>
    </source>
</evidence>
<dbReference type="SMART" id="SM00112">
    <property type="entry name" value="CA"/>
    <property type="match status" value="4"/>
</dbReference>
<feature type="compositionally biased region" description="Pro residues" evidence="15">
    <location>
        <begin position="762"/>
        <end position="778"/>
    </location>
</feature>
<feature type="domain" description="Cadherin" evidence="17">
    <location>
        <begin position="307"/>
        <end position="418"/>
    </location>
</feature>
<accession>A0A9Q0DV83</accession>
<feature type="signal peptide" evidence="16">
    <location>
        <begin position="1"/>
        <end position="22"/>
    </location>
</feature>
<keyword evidence="11" id="KW-0325">Glycoprotein</keyword>
<dbReference type="InterPro" id="IPR000233">
    <property type="entry name" value="Cadherin_Y-type_LIR"/>
</dbReference>
<dbReference type="Gene3D" id="4.10.900.10">
    <property type="entry name" value="TCF3-CBD (Catenin binding domain)"/>
    <property type="match status" value="1"/>
</dbReference>
<feature type="domain" description="Cadherin" evidence="17">
    <location>
        <begin position="62"/>
        <end position="143"/>
    </location>
</feature>
<evidence type="ECO:0000256" key="3">
    <source>
        <dbReference type="ARBA" id="ARBA00022692"/>
    </source>
</evidence>
<keyword evidence="3 13" id="KW-0812">Transmembrane</keyword>
<evidence type="ECO:0000313" key="19">
    <source>
        <dbReference type="Proteomes" id="UP001148018"/>
    </source>
</evidence>
<dbReference type="GO" id="GO:0005886">
    <property type="term" value="C:plasma membrane"/>
    <property type="evidence" value="ECO:0007669"/>
    <property type="project" value="UniProtKB-SubCell"/>
</dbReference>
<evidence type="ECO:0000256" key="1">
    <source>
        <dbReference type="ARBA" id="ARBA00004568"/>
    </source>
</evidence>
<dbReference type="InterPro" id="IPR020894">
    <property type="entry name" value="Cadherin_CS"/>
</dbReference>
<evidence type="ECO:0000256" key="2">
    <source>
        <dbReference type="ARBA" id="ARBA00022475"/>
    </source>
</evidence>
<evidence type="ECO:0000256" key="16">
    <source>
        <dbReference type="SAM" id="SignalP"/>
    </source>
</evidence>
<dbReference type="AlphaFoldDB" id="A0A9Q0DV83"/>
<keyword evidence="9" id="KW-1133">Transmembrane helix</keyword>
<dbReference type="PRINTS" id="PR00205">
    <property type="entry name" value="CADHERIN"/>
</dbReference>
<keyword evidence="10" id="KW-0472">Membrane</keyword>
<feature type="region of interest" description="Disordered" evidence="15">
    <location>
        <begin position="1029"/>
        <end position="1066"/>
    </location>
</feature>
<feature type="compositionally biased region" description="Basic and acidic residues" evidence="15">
    <location>
        <begin position="783"/>
        <end position="792"/>
    </location>
</feature>
<evidence type="ECO:0000256" key="11">
    <source>
        <dbReference type="ARBA" id="ARBA00023180"/>
    </source>
</evidence>
<comment type="function">
    <text evidence="14">A component of desmosome cell-cell junctions which are required for positive regulation of cellular adhesion. Involved in the interaction of plaque proteins and intermediate filaments mediating cell-cell adhesion.</text>
</comment>
<sequence>MVSRCNFVVWLPLLLAVVVAVAEEDSGSILKRQKREWIIPPKKMRENHDDTLSEYIAKIRSDKEYDSRVTYSLLGQGANLNPIGRFSVNAVSGLVKIHSILDREEFASYSLQGVAMYDNGVRAEKDVELRIVVLDENDCSPVFQVNQVGSVNESSAAGTVVMTNTLDRETLDKYTVTIKGADMNGQVGGNAATVEVVIQIVDINDNIPTLEKESYEGHVQENTVHMEVLRVQALDLDLTYSDNWLAVFSFESGNEAGYFSITTDSKTNEGVIMICKSLDYEEIKVVNLKTYKIKINVVNQKEGPRFQPSIKVVTISEDTTTVSINKVITTYAAIDSDTLKIATNVRYAKIVDVDSWLSIDENTADIRLNKLPDRESKFLINGTYYAKIICITKESNAKTATGTIAIQVEDFNDHCPQLTTTTQTMCLDDSVVYVTAVDHDEFPNSAPFDFRVISENKQKWTTEHLNQTTIILRDKANLWPGNYQVAIEIMDQQGKSCDDVQVLNVLVCTCLKDTKACVQRETGTAKFAASVVPLLLLFCLCGGAAAMGNFKAIPFDAKEQLIAYHTEGQGEDKAVPLMSIPTEVDHVLLVGGGGGEDRGFLGAGKHGGVLDGAGGGGFTSSDSMYHYHSGFHQHQHGHGGVEVDQGAGGGTAMGQHHHQSTSQQQSRYAAGMFEGMALSEGFLHEYYSHKSNHAAQQSQEMDAAQAFAYEGQGSPAGSVGCCSLLENDDDLQFLNDLSPKFKTLAEICRGSTSASVDVEVCRPPPRPRPVSPVRPPPSTHSHTHTESVRDRDHVSINTLNSLNALNTLNTHNTHNASKVVAGTSAVVQESLIQGGTRGIATIPRMLNRDNIVIPSQTMLIQQPTMYYTAAPMYVVDHSPQMVLVTGGAQQLVGQVGLGQGLMQVGGFTGSQQGVVLVERQAGVGGRQPGFLTHSGGQAISQGVGQTVVETTERVTVGRGISQGTGSTSGGTQSRQQVILLDNGSACAGTAGGNGGLVQTALLEGQGVAEAGLEVRGQGVQSFSMRAQSSSSAGSYKAGVEGGSQKVVTQHKKISVTERNVETSSRA</sequence>
<keyword evidence="8" id="KW-0965">Cell junction</keyword>
<keyword evidence="4" id="KW-0479">Metal-binding</keyword>
<dbReference type="PROSITE" id="PS00232">
    <property type="entry name" value="CADHERIN_1"/>
    <property type="match status" value="2"/>
</dbReference>
<dbReference type="InterPro" id="IPR027397">
    <property type="entry name" value="Catenin-bd_sf"/>
</dbReference>
<evidence type="ECO:0000256" key="10">
    <source>
        <dbReference type="ARBA" id="ARBA00023136"/>
    </source>
</evidence>
<evidence type="ECO:0000256" key="6">
    <source>
        <dbReference type="ARBA" id="ARBA00022837"/>
    </source>
</evidence>
<dbReference type="FunFam" id="2.60.40.60:FF:000074">
    <property type="entry name" value="Desmoglein 4"/>
    <property type="match status" value="1"/>
</dbReference>
<dbReference type="InterPro" id="IPR015919">
    <property type="entry name" value="Cadherin-like_sf"/>
</dbReference>
<comment type="caution">
    <text evidence="18">The sequence shown here is derived from an EMBL/GenBank/DDBJ whole genome shotgun (WGS) entry which is preliminary data.</text>
</comment>
<dbReference type="PANTHER" id="PTHR24025">
    <property type="entry name" value="DESMOGLEIN FAMILY MEMBER"/>
    <property type="match status" value="1"/>
</dbReference>
<evidence type="ECO:0000259" key="17">
    <source>
        <dbReference type="PROSITE" id="PS50268"/>
    </source>
</evidence>
<evidence type="ECO:0000256" key="12">
    <source>
        <dbReference type="PROSITE-ProRule" id="PRU00043"/>
    </source>
</evidence>
<feature type="chain" id="PRO_5040347425" description="Cadherin domain-containing protein" evidence="16">
    <location>
        <begin position="23"/>
        <end position="1066"/>
    </location>
</feature>
<feature type="domain" description="Cadherin" evidence="17">
    <location>
        <begin position="211"/>
        <end position="304"/>
    </location>
</feature>
<feature type="domain" description="Cadherin" evidence="17">
    <location>
        <begin position="150"/>
        <end position="210"/>
    </location>
</feature>
<protein>
    <recommendedName>
        <fullName evidence="17">Cadherin domain-containing protein</fullName>
    </recommendedName>
</protein>
<reference evidence="18" key="1">
    <citation type="submission" date="2022-07" db="EMBL/GenBank/DDBJ databases">
        <title>Chromosome-level genome of Muraenolepis orangiensis.</title>
        <authorList>
            <person name="Kim J."/>
        </authorList>
    </citation>
    <scope>NUCLEOTIDE SEQUENCE</scope>
    <source>
        <strain evidence="18">KU_S4_2022</strain>
        <tissue evidence="18">Muscle</tissue>
    </source>
</reference>
<feature type="region of interest" description="Disordered" evidence="15">
    <location>
        <begin position="644"/>
        <end position="665"/>
    </location>
</feature>
<dbReference type="GO" id="GO:0045216">
    <property type="term" value="P:cell-cell junction organization"/>
    <property type="evidence" value="ECO:0007669"/>
    <property type="project" value="UniProtKB-ARBA"/>
</dbReference>
<dbReference type="Proteomes" id="UP001148018">
    <property type="component" value="Unassembled WGS sequence"/>
</dbReference>
<dbReference type="SUPFAM" id="SSF49313">
    <property type="entry name" value="Cadherin-like"/>
    <property type="match status" value="5"/>
</dbReference>
<dbReference type="OrthoDB" id="8961010at2759"/>
<dbReference type="FunFam" id="2.60.40.60:FF:000031">
    <property type="entry name" value="Cadherin 3"/>
    <property type="match status" value="1"/>
</dbReference>
<dbReference type="Pfam" id="PF00028">
    <property type="entry name" value="Cadherin"/>
    <property type="match status" value="1"/>
</dbReference>
<dbReference type="Gene3D" id="2.60.40.60">
    <property type="entry name" value="Cadherins"/>
    <property type="match status" value="5"/>
</dbReference>
<dbReference type="EMBL" id="JANIIK010000111">
    <property type="protein sequence ID" value="KAJ3595124.1"/>
    <property type="molecule type" value="Genomic_DNA"/>
</dbReference>
<dbReference type="PROSITE" id="PS50268">
    <property type="entry name" value="CADHERIN_2"/>
    <property type="match status" value="4"/>
</dbReference>
<keyword evidence="5" id="KW-0677">Repeat</keyword>
<dbReference type="GO" id="GO:0007156">
    <property type="term" value="P:homophilic cell adhesion via plasma membrane adhesion molecules"/>
    <property type="evidence" value="ECO:0007669"/>
    <property type="project" value="InterPro"/>
</dbReference>
<proteinExistence type="predicted"/>
<dbReference type="InterPro" id="IPR009122">
    <property type="entry name" value="Desmosomal_cadherin"/>
</dbReference>
<gene>
    <name evidence="18" type="ORF">NHX12_004429</name>
</gene>
<keyword evidence="6 12" id="KW-0106">Calcium</keyword>
<evidence type="ECO:0000256" key="4">
    <source>
        <dbReference type="ARBA" id="ARBA00022723"/>
    </source>
</evidence>
<dbReference type="GO" id="GO:0055113">
    <property type="term" value="P:epiboly involved in gastrulation with mouth forming second"/>
    <property type="evidence" value="ECO:0007669"/>
    <property type="project" value="UniProtKB-ARBA"/>
</dbReference>
<evidence type="ECO:0000256" key="5">
    <source>
        <dbReference type="ARBA" id="ARBA00022737"/>
    </source>
</evidence>
<dbReference type="PRINTS" id="PR01818">
    <property type="entry name" value="DESMOCADHERN"/>
</dbReference>
<organism evidence="18 19">
    <name type="scientific">Muraenolepis orangiensis</name>
    <name type="common">Patagonian moray cod</name>
    <dbReference type="NCBI Taxonomy" id="630683"/>
    <lineage>
        <taxon>Eukaryota</taxon>
        <taxon>Metazoa</taxon>
        <taxon>Chordata</taxon>
        <taxon>Craniata</taxon>
        <taxon>Vertebrata</taxon>
        <taxon>Euteleostomi</taxon>
        <taxon>Actinopterygii</taxon>
        <taxon>Neopterygii</taxon>
        <taxon>Teleostei</taxon>
        <taxon>Neoteleostei</taxon>
        <taxon>Acanthomorphata</taxon>
        <taxon>Zeiogadaria</taxon>
        <taxon>Gadariae</taxon>
        <taxon>Gadiformes</taxon>
        <taxon>Muraenolepidoidei</taxon>
        <taxon>Muraenolepididae</taxon>
        <taxon>Muraenolepis</taxon>
    </lineage>
</organism>
<keyword evidence="2" id="KW-1003">Cell membrane</keyword>
<dbReference type="GO" id="GO:0005509">
    <property type="term" value="F:calcium ion binding"/>
    <property type="evidence" value="ECO:0007669"/>
    <property type="project" value="UniProtKB-UniRule"/>
</dbReference>
<keyword evidence="7 13" id="KW-0130">Cell adhesion</keyword>
<evidence type="ECO:0000313" key="18">
    <source>
        <dbReference type="EMBL" id="KAJ3595124.1"/>
    </source>
</evidence>